<gene>
    <name evidence="4" type="ordered locus">Alvin_3175</name>
</gene>
<dbReference type="KEGG" id="alv:Alvin_3175"/>
<dbReference type="GO" id="GO:0016787">
    <property type="term" value="F:hydrolase activity"/>
    <property type="evidence" value="ECO:0007669"/>
    <property type="project" value="InterPro"/>
</dbReference>
<dbReference type="AlphaFoldDB" id="D3RW60"/>
<sequence>MTELTSSNFSFLRSYEHQLDRLGALAERYFADDPNTCLMKLRQFGEELGRQTAARVGLLTSPEEPQSDLLRRLKLERAAPPEVMDLFHQLRIAGNRAAHAILDDHREALTALKIARQLAIWFHRSFGPEADFKPGPFRPPENPQAASQALIEELEQLRQERAGLLDAATQAREQSEAAARERESAEERAQRLAEERALWEHLAQEAEDAKNAALADLLKLQQEAESASTQVRQQQRKRAEQAAKWIDLDEKATRAIIDERLRARGWEADTQTLRYSQGARPTPGKAMAIAEWPTTSGPADYALFLGLQCLGTVEAKRKRKNVSSSLDQAERYARDIQLDANEAKPVGGPWSDYQVPFVFSTNGRPYLKQLETHSGIWFRDVRKSTNLSRALADWPTPDGLKAMMEIDIEAAEQSLRTQGMDFGFALRLYQQNAIEAVESRLAHGVRLMLVAMATGTGKTKLSIALLYRLLTAKRFRRVCFVVDRSALGEQTGSEFASTRVVGTKTFADIFDIKGLETTAPEPETKVHICTIQGLVRRVLYNEDPADVPPVDQYDLIMIDECHRGYLLDRELSDGELNFRSEADYISKYRRVLEHFDAVKIGLTATPALHTVEIFGDPIYTYSYREAVVDGHLIDHEPPIRIVTELAQNGIHFEPGQSVHLLNTKTGEIELAHLPDQVDFEVEAFNKRVITENFNKVVTQELAKHIDPALPGKTLIFAATDAHADIVVEQLKLAFKEQYGEIEDAAIRKITGSVDKVGKLIREYRNDDLPKIAVTVDLLTTGVDVPAITNLVFLRRVNSRILYAQMLGRATRRCDEIGKETFRIFDAVDLYANLQALSDMRPVVVNPSISLEQLFAELASVEDDEHRAEIRDQILVKLRRRLSRFTDEARLKYQQETGETPEDTLKRLADNPLAETAAWVAERPNIGPLLDWTPESGPVLVPISTHDDQVIDVTRGYGEAAKPEDFLEGFVGYIRNNLNQVAALKVIAQRPSALTRADLRALRLELDKLGYSEANLRRAWQEAKNEEIAASIIGFIRQAAIGDALVPFEERVRAATQRLMSKHAWTDPQRQWIQRIAKQIERELVVDREALDREPFAGFGGFKRLNTVFDGQIEAVLTEFSEEVWRKTA</sequence>
<evidence type="ECO:0000313" key="4">
    <source>
        <dbReference type="EMBL" id="ADC64072.1"/>
    </source>
</evidence>
<protein>
    <submittedName>
        <fullName evidence="4">Type III restriction protein res subunit</fullName>
    </submittedName>
</protein>
<dbReference type="EMBL" id="CP001897">
    <property type="protein sequence ID" value="ADC64072.1"/>
    <property type="molecule type" value="Genomic_DNA"/>
</dbReference>
<feature type="compositionally biased region" description="Basic and acidic residues" evidence="1">
    <location>
        <begin position="173"/>
        <end position="192"/>
    </location>
</feature>
<evidence type="ECO:0000259" key="2">
    <source>
        <dbReference type="PROSITE" id="PS51192"/>
    </source>
</evidence>
<feature type="domain" description="Helicase ATP-binding" evidence="2">
    <location>
        <begin position="439"/>
        <end position="624"/>
    </location>
</feature>
<dbReference type="Pfam" id="PF08463">
    <property type="entry name" value="EcoEI_R_C"/>
    <property type="match status" value="1"/>
</dbReference>
<dbReference type="PROSITE" id="PS51192">
    <property type="entry name" value="HELICASE_ATP_BIND_1"/>
    <property type="match status" value="1"/>
</dbReference>
<dbReference type="Gene3D" id="3.40.50.300">
    <property type="entry name" value="P-loop containing nucleotide triphosphate hydrolases"/>
    <property type="match status" value="2"/>
</dbReference>
<keyword evidence="4" id="KW-0614">Plasmid</keyword>
<dbReference type="InterPro" id="IPR014001">
    <property type="entry name" value="Helicase_ATP-bd"/>
</dbReference>
<organism evidence="4 5">
    <name type="scientific">Allochromatium vinosum (strain ATCC 17899 / DSM 180 / NBRC 103801 / NCIMB 10441 / D)</name>
    <name type="common">Chromatium vinosum</name>
    <dbReference type="NCBI Taxonomy" id="572477"/>
    <lineage>
        <taxon>Bacteria</taxon>
        <taxon>Pseudomonadati</taxon>
        <taxon>Pseudomonadota</taxon>
        <taxon>Gammaproteobacteria</taxon>
        <taxon>Chromatiales</taxon>
        <taxon>Chromatiaceae</taxon>
        <taxon>Allochromatium</taxon>
    </lineage>
</organism>
<dbReference type="Pfam" id="PF13643">
    <property type="entry name" value="DUF4145"/>
    <property type="match status" value="1"/>
</dbReference>
<reference evidence="4 5" key="1">
    <citation type="journal article" date="2011" name="Stand. Genomic Sci.">
        <title>Complete genome sequence of Allochromatium vinosum DSM 180(T).</title>
        <authorList>
            <person name="Weissgerber T."/>
            <person name="Zigann R."/>
            <person name="Bruce D."/>
            <person name="Chang Y.J."/>
            <person name="Detter J.C."/>
            <person name="Han C."/>
            <person name="Hauser L."/>
            <person name="Jeffries C.D."/>
            <person name="Land M."/>
            <person name="Munk A.C."/>
            <person name="Tapia R."/>
            <person name="Dahl C."/>
        </authorList>
    </citation>
    <scope>NUCLEOTIDE SEQUENCE [LARGE SCALE GENOMIC DNA]</scope>
    <source>
        <strain evidence="5">ATCC 17899 / DSM 180 / NBRC 103801 / NCIMB 10441 / D</strain>
        <plasmid evidence="5">Plasmid pALVIN01</plasmid>
    </source>
</reference>
<dbReference type="REBASE" id="24182">
    <property type="entry name" value="Avi180ORF3176P"/>
</dbReference>
<name>D3RW60_ALLVD</name>
<evidence type="ECO:0000313" key="5">
    <source>
        <dbReference type="Proteomes" id="UP000001441"/>
    </source>
</evidence>
<dbReference type="SMART" id="SM00487">
    <property type="entry name" value="DEXDc"/>
    <property type="match status" value="1"/>
</dbReference>
<dbReference type="SMART" id="SM00490">
    <property type="entry name" value="HELICc"/>
    <property type="match status" value="1"/>
</dbReference>
<dbReference type="GO" id="GO:0005524">
    <property type="term" value="F:ATP binding"/>
    <property type="evidence" value="ECO:0007669"/>
    <property type="project" value="InterPro"/>
</dbReference>
<dbReference type="InterPro" id="IPR006935">
    <property type="entry name" value="Helicase/UvrB_N"/>
</dbReference>
<dbReference type="CDD" id="cd18799">
    <property type="entry name" value="SF2_C_EcoAI-like"/>
    <property type="match status" value="1"/>
</dbReference>
<geneLocation type="plasmid" evidence="4 5">
    <name>pALVIN01</name>
</geneLocation>
<dbReference type="Gene3D" id="3.90.1570.30">
    <property type="match status" value="1"/>
</dbReference>
<dbReference type="SUPFAM" id="SSF52540">
    <property type="entry name" value="P-loop containing nucleoside triphosphate hydrolases"/>
    <property type="match status" value="1"/>
</dbReference>
<dbReference type="NCBIfam" id="NF008521">
    <property type="entry name" value="PRK11448.1"/>
    <property type="match status" value="1"/>
</dbReference>
<dbReference type="InterPro" id="IPR001650">
    <property type="entry name" value="Helicase_C-like"/>
</dbReference>
<dbReference type="GO" id="GO:0005829">
    <property type="term" value="C:cytosol"/>
    <property type="evidence" value="ECO:0007669"/>
    <property type="project" value="TreeGrafter"/>
</dbReference>
<feature type="domain" description="Helicase C-terminal" evidence="3">
    <location>
        <begin position="688"/>
        <end position="861"/>
    </location>
</feature>
<dbReference type="GO" id="GO:0006304">
    <property type="term" value="P:DNA modification"/>
    <property type="evidence" value="ECO:0007669"/>
    <property type="project" value="InterPro"/>
</dbReference>
<dbReference type="PROSITE" id="PS51194">
    <property type="entry name" value="HELICASE_CTER"/>
    <property type="match status" value="1"/>
</dbReference>
<dbReference type="InterPro" id="IPR027417">
    <property type="entry name" value="P-loop_NTPase"/>
</dbReference>
<evidence type="ECO:0000256" key="1">
    <source>
        <dbReference type="SAM" id="MobiDB-lite"/>
    </source>
</evidence>
<dbReference type="InterPro" id="IPR050742">
    <property type="entry name" value="Helicase_Restrict-Modif_Enz"/>
</dbReference>
<dbReference type="Pfam" id="PF04851">
    <property type="entry name" value="ResIII"/>
    <property type="match status" value="1"/>
</dbReference>
<dbReference type="Pfam" id="PF00271">
    <property type="entry name" value="Helicase_C"/>
    <property type="match status" value="1"/>
</dbReference>
<dbReference type="CDD" id="cd18032">
    <property type="entry name" value="DEXHc_RE_I_III_res"/>
    <property type="match status" value="1"/>
</dbReference>
<evidence type="ECO:0000259" key="3">
    <source>
        <dbReference type="PROSITE" id="PS51194"/>
    </source>
</evidence>
<dbReference type="InterPro" id="IPR025285">
    <property type="entry name" value="DUF4145"/>
</dbReference>
<keyword evidence="5" id="KW-1185">Reference proteome</keyword>
<dbReference type="Proteomes" id="UP000001441">
    <property type="component" value="Plasmid pALVIN01"/>
</dbReference>
<accession>D3RW60</accession>
<dbReference type="InterPro" id="IPR013670">
    <property type="entry name" value="EcoEI_R_C_dom"/>
</dbReference>
<dbReference type="HOGENOM" id="CLU_007363_0_0_6"/>
<proteinExistence type="predicted"/>
<dbReference type="GO" id="GO:0003677">
    <property type="term" value="F:DNA binding"/>
    <property type="evidence" value="ECO:0007669"/>
    <property type="project" value="InterPro"/>
</dbReference>
<dbReference type="OrthoDB" id="9804086at2"/>
<dbReference type="PANTHER" id="PTHR47396:SF1">
    <property type="entry name" value="ATP-DEPENDENT HELICASE IRC3-RELATED"/>
    <property type="match status" value="1"/>
</dbReference>
<dbReference type="RefSeq" id="WP_012972336.1">
    <property type="nucleotide sequence ID" value="NC_013852.1"/>
</dbReference>
<feature type="region of interest" description="Disordered" evidence="1">
    <location>
        <begin position="167"/>
        <end position="192"/>
    </location>
</feature>
<dbReference type="PANTHER" id="PTHR47396">
    <property type="entry name" value="TYPE I RESTRICTION ENZYME ECOKI R PROTEIN"/>
    <property type="match status" value="1"/>
</dbReference>